<proteinExistence type="predicted"/>
<dbReference type="Proteomes" id="UP000626109">
    <property type="component" value="Unassembled WGS sequence"/>
</dbReference>
<name>A0A813LUX1_POLGL</name>
<dbReference type="EMBL" id="CAJNNW010036369">
    <property type="protein sequence ID" value="CAE8733654.1"/>
    <property type="molecule type" value="Genomic_DNA"/>
</dbReference>
<evidence type="ECO:0000313" key="1">
    <source>
        <dbReference type="EMBL" id="CAE8733654.1"/>
    </source>
</evidence>
<dbReference type="AlphaFoldDB" id="A0A813LUX1"/>
<comment type="caution">
    <text evidence="1">The sequence shown here is derived from an EMBL/GenBank/DDBJ whole genome shotgun (WGS) entry which is preliminary data.</text>
</comment>
<protein>
    <submittedName>
        <fullName evidence="1">Uncharacterized protein</fullName>
    </submittedName>
</protein>
<feature type="non-terminal residue" evidence="1">
    <location>
        <position position="214"/>
    </location>
</feature>
<gene>
    <name evidence="1" type="ORF">PGLA2088_LOCUS46930</name>
</gene>
<organism evidence="1 2">
    <name type="scientific">Polarella glacialis</name>
    <name type="common">Dinoflagellate</name>
    <dbReference type="NCBI Taxonomy" id="89957"/>
    <lineage>
        <taxon>Eukaryota</taxon>
        <taxon>Sar</taxon>
        <taxon>Alveolata</taxon>
        <taxon>Dinophyceae</taxon>
        <taxon>Suessiales</taxon>
        <taxon>Suessiaceae</taxon>
        <taxon>Polarella</taxon>
    </lineage>
</organism>
<sequence length="214" mass="22916">DKLVSVLSSAFLPLKEGSAESAKEAVAAVTKLGKEFSFDGALLTSLPSALTKPLAERGSFDTLVIDQVEAEIQKYISGYTTQLSEGEAGLQERATQVSTAFAEQAASSETLQAAQVAFKNAQAAQHEAEINQKLKHKELKQFGPEMKQIQSDLREAQESLSELQASALADFKELAERSIHPPEPEPVVEPVVVEVEAPAPAAELPVFSAEVQAQ</sequence>
<accession>A0A813LUX1</accession>
<reference evidence="1" key="1">
    <citation type="submission" date="2021-02" db="EMBL/GenBank/DDBJ databases">
        <authorList>
            <person name="Dougan E. K."/>
            <person name="Rhodes N."/>
            <person name="Thang M."/>
            <person name="Chan C."/>
        </authorList>
    </citation>
    <scope>NUCLEOTIDE SEQUENCE</scope>
</reference>
<evidence type="ECO:0000313" key="2">
    <source>
        <dbReference type="Proteomes" id="UP000626109"/>
    </source>
</evidence>